<evidence type="ECO:0000313" key="2">
    <source>
        <dbReference type="Proteomes" id="UP000264217"/>
    </source>
</evidence>
<accession>A0A372NUI1</accession>
<dbReference type="Proteomes" id="UP000264217">
    <property type="component" value="Unassembled WGS sequence"/>
</dbReference>
<reference evidence="1 2" key="1">
    <citation type="submission" date="2018-08" db="EMBL/GenBank/DDBJ databases">
        <title>Mucilaginibacter sp. MYSH2.</title>
        <authorList>
            <person name="Seo T."/>
        </authorList>
    </citation>
    <scope>NUCLEOTIDE SEQUENCE [LARGE SCALE GENOMIC DNA]</scope>
    <source>
        <strain evidence="1 2">MYSH2</strain>
    </source>
</reference>
<comment type="caution">
    <text evidence="1">The sequence shown here is derived from an EMBL/GenBank/DDBJ whole genome shotgun (WGS) entry which is preliminary data.</text>
</comment>
<name>A0A372NUI1_9SPHI</name>
<keyword evidence="2" id="KW-1185">Reference proteome</keyword>
<protein>
    <submittedName>
        <fullName evidence="1">Uncharacterized protein</fullName>
    </submittedName>
</protein>
<organism evidence="1 2">
    <name type="scientific">Mucilaginibacter conchicola</name>
    <dbReference type="NCBI Taxonomy" id="2303333"/>
    <lineage>
        <taxon>Bacteria</taxon>
        <taxon>Pseudomonadati</taxon>
        <taxon>Bacteroidota</taxon>
        <taxon>Sphingobacteriia</taxon>
        <taxon>Sphingobacteriales</taxon>
        <taxon>Sphingobacteriaceae</taxon>
        <taxon>Mucilaginibacter</taxon>
    </lineage>
</organism>
<dbReference type="AlphaFoldDB" id="A0A372NUI1"/>
<evidence type="ECO:0000313" key="1">
    <source>
        <dbReference type="EMBL" id="RFZ92886.1"/>
    </source>
</evidence>
<dbReference type="EMBL" id="QWDC01000002">
    <property type="protein sequence ID" value="RFZ92886.1"/>
    <property type="molecule type" value="Genomic_DNA"/>
</dbReference>
<gene>
    <name evidence="1" type="ORF">D0C36_15965</name>
</gene>
<sequence length="296" mass="33207">MTLSHLPDETLSRYFSLQTAGLADICDRPVVTENTGHLNLLNALIDDLFRIYGRYADGSVAAPAIRKAERSGLLLQHIILWQPAKNDPVSNWLKGFLSRMECEVLSFGQLDYLQELSLYIRANLPCESQLVRHLISINFNHLEVFGILCTSFAEMSSDQLHRQLADAGQVPLKTIAGYDSTWMPLKDMLCGWLKEQMSLDDRVAAAGRPLRKLFIDLPVAHLACLLRLFHESKLLGTGTLADLFRQVCGHISTKRQPSVSEGSLSKEFYGVSQQTAARVKGTLEQMITLIDQKYFP</sequence>
<proteinExistence type="predicted"/>